<dbReference type="EMBL" id="JH370142">
    <property type="protein sequence ID" value="ELA41561.1"/>
    <property type="molecule type" value="Genomic_DNA"/>
</dbReference>
<dbReference type="GeneID" id="19882136"/>
<name>L2GL31_VITCO</name>
<evidence type="ECO:0000256" key="1">
    <source>
        <dbReference type="SAM" id="Phobius"/>
    </source>
</evidence>
<proteinExistence type="predicted"/>
<dbReference type="SUPFAM" id="SSF81665">
    <property type="entry name" value="Calcium ATPase, transmembrane domain M"/>
    <property type="match status" value="1"/>
</dbReference>
<dbReference type="VEuPathDB" id="MicrosporidiaDB:VICG_01425"/>
<feature type="transmembrane region" description="Helical" evidence="1">
    <location>
        <begin position="71"/>
        <end position="90"/>
    </location>
</feature>
<organism evidence="2 3">
    <name type="scientific">Vittaforma corneae (strain ATCC 50505)</name>
    <name type="common">Microsporidian parasite</name>
    <name type="synonym">Nosema corneum</name>
    <dbReference type="NCBI Taxonomy" id="993615"/>
    <lineage>
        <taxon>Eukaryota</taxon>
        <taxon>Fungi</taxon>
        <taxon>Fungi incertae sedis</taxon>
        <taxon>Microsporidia</taxon>
        <taxon>Nosematidae</taxon>
        <taxon>Vittaforma</taxon>
    </lineage>
</organism>
<evidence type="ECO:0008006" key="4">
    <source>
        <dbReference type="Google" id="ProtNLM"/>
    </source>
</evidence>
<dbReference type="InParanoid" id="L2GL31"/>
<accession>L2GL31</accession>
<keyword evidence="1" id="KW-0812">Transmembrane</keyword>
<gene>
    <name evidence="2" type="ORF">VICG_01425</name>
</gene>
<protein>
    <recommendedName>
        <fullName evidence="4">Cation-transporting P-type ATPase C-terminal domain-containing protein</fullName>
    </recommendedName>
</protein>
<keyword evidence="3" id="KW-1185">Reference proteome</keyword>
<dbReference type="AlphaFoldDB" id="L2GL31"/>
<evidence type="ECO:0000313" key="3">
    <source>
        <dbReference type="Proteomes" id="UP000011082"/>
    </source>
</evidence>
<feature type="transmembrane region" description="Helical" evidence="1">
    <location>
        <begin position="144"/>
        <end position="164"/>
    </location>
</feature>
<sequence length="174" mass="19876">CYVLAYALSNFKAANKIYSKKISIDLRSDATHLFFELSLILLVFSFTSYFVSFGNPQRLQTREVILESKNSAVIFICTMTLLVYRSLKFADFGPHRQSVRKNCLFISIFILCVLFSIVVVGLIFSGNQAALSFFQVKKLSPIDIMLCGGCLFVSILVTVLFDFYERMKRKEKAR</sequence>
<keyword evidence="1" id="KW-0472">Membrane</keyword>
<dbReference type="Proteomes" id="UP000011082">
    <property type="component" value="Unassembled WGS sequence"/>
</dbReference>
<dbReference type="HOGENOM" id="CLU_1590455_0_0_1"/>
<feature type="transmembrane region" description="Helical" evidence="1">
    <location>
        <begin position="30"/>
        <end position="51"/>
    </location>
</feature>
<dbReference type="InterPro" id="IPR023298">
    <property type="entry name" value="ATPase_P-typ_TM_dom_sf"/>
</dbReference>
<feature type="non-terminal residue" evidence="2">
    <location>
        <position position="1"/>
    </location>
</feature>
<feature type="transmembrane region" description="Helical" evidence="1">
    <location>
        <begin position="102"/>
        <end position="124"/>
    </location>
</feature>
<keyword evidence="1" id="KW-1133">Transmembrane helix</keyword>
<evidence type="ECO:0000313" key="2">
    <source>
        <dbReference type="EMBL" id="ELA41561.1"/>
    </source>
</evidence>
<reference evidence="3" key="1">
    <citation type="submission" date="2011-05" db="EMBL/GenBank/DDBJ databases">
        <title>The genome sequence of Vittaforma corneae strain ATCC 50505.</title>
        <authorList>
            <consortium name="The Broad Institute Genome Sequencing Platform"/>
            <person name="Cuomo C."/>
            <person name="Didier E."/>
            <person name="Bowers L."/>
            <person name="Young S.K."/>
            <person name="Zeng Q."/>
            <person name="Gargeya S."/>
            <person name="Fitzgerald M."/>
            <person name="Haas B."/>
            <person name="Abouelleil A."/>
            <person name="Alvarado L."/>
            <person name="Arachchi H.M."/>
            <person name="Berlin A."/>
            <person name="Chapman S.B."/>
            <person name="Gearin G."/>
            <person name="Goldberg J."/>
            <person name="Griggs A."/>
            <person name="Gujja S."/>
            <person name="Hansen M."/>
            <person name="Heiman D."/>
            <person name="Howarth C."/>
            <person name="Larimer J."/>
            <person name="Lui A."/>
            <person name="MacDonald P.J.P."/>
            <person name="McCowen C."/>
            <person name="Montmayeur A."/>
            <person name="Murphy C."/>
            <person name="Neiman D."/>
            <person name="Pearson M."/>
            <person name="Priest M."/>
            <person name="Roberts A."/>
            <person name="Saif S."/>
            <person name="Shea T."/>
            <person name="Sisk P."/>
            <person name="Stolte C."/>
            <person name="Sykes S."/>
            <person name="Wortman J."/>
            <person name="Nusbaum C."/>
            <person name="Birren B."/>
        </authorList>
    </citation>
    <scope>NUCLEOTIDE SEQUENCE [LARGE SCALE GENOMIC DNA]</scope>
    <source>
        <strain evidence="3">ATCC 50505</strain>
    </source>
</reference>
<dbReference type="RefSeq" id="XP_007604871.1">
    <property type="nucleotide sequence ID" value="XM_007604809.1"/>
</dbReference>